<dbReference type="EMBL" id="JACJKS010000032">
    <property type="protein sequence ID" value="MBM6949478.1"/>
    <property type="molecule type" value="Genomic_DNA"/>
</dbReference>
<sequence length="81" mass="9492">MRQYETVETKETHRQIRKIICNKCGREIPVKDGRAQEDFLAVEKRWGYFSDKDNQVDSFDLCESCYDALVATFVIPLGEQE</sequence>
<protein>
    <submittedName>
        <fullName evidence="1">Uncharacterized protein</fullName>
    </submittedName>
</protein>
<name>A0A939BIB8_9CLOT</name>
<proteinExistence type="predicted"/>
<organism evidence="1 2">
    <name type="scientific">Mordavella massiliensis</name>
    <dbReference type="NCBI Taxonomy" id="1871024"/>
    <lineage>
        <taxon>Bacteria</taxon>
        <taxon>Bacillati</taxon>
        <taxon>Bacillota</taxon>
        <taxon>Clostridia</taxon>
        <taxon>Eubacteriales</taxon>
        <taxon>Clostridiaceae</taxon>
        <taxon>Mordavella</taxon>
    </lineage>
</organism>
<evidence type="ECO:0000313" key="1">
    <source>
        <dbReference type="EMBL" id="MBM6949478.1"/>
    </source>
</evidence>
<reference evidence="1" key="1">
    <citation type="submission" date="2020-08" db="EMBL/GenBank/DDBJ databases">
        <authorList>
            <person name="Cejkova D."/>
            <person name="Kubasova T."/>
            <person name="Jahodarova E."/>
            <person name="Rychlik I."/>
        </authorList>
    </citation>
    <scope>NUCLEOTIDE SEQUENCE</scope>
    <source>
        <strain evidence="1">An582</strain>
    </source>
</reference>
<accession>A0A939BIB8</accession>
<reference evidence="1" key="2">
    <citation type="journal article" date="2021" name="Sci. Rep.">
        <title>The distribution of antibiotic resistance genes in chicken gut microbiota commensals.</title>
        <authorList>
            <person name="Juricova H."/>
            <person name="Matiasovicova J."/>
            <person name="Kubasova T."/>
            <person name="Cejkova D."/>
            <person name="Rychlik I."/>
        </authorList>
    </citation>
    <scope>NUCLEOTIDE SEQUENCE</scope>
    <source>
        <strain evidence="1">An582</strain>
    </source>
</reference>
<evidence type="ECO:0000313" key="2">
    <source>
        <dbReference type="Proteomes" id="UP000705508"/>
    </source>
</evidence>
<dbReference type="RefSeq" id="WP_204907473.1">
    <property type="nucleotide sequence ID" value="NZ_JACJKS010000032.1"/>
</dbReference>
<dbReference type="AlphaFoldDB" id="A0A939BIB8"/>
<comment type="caution">
    <text evidence="1">The sequence shown here is derived from an EMBL/GenBank/DDBJ whole genome shotgun (WGS) entry which is preliminary data.</text>
</comment>
<dbReference type="Proteomes" id="UP000705508">
    <property type="component" value="Unassembled WGS sequence"/>
</dbReference>
<gene>
    <name evidence="1" type="ORF">H6A20_12660</name>
</gene>